<gene>
    <name evidence="13" type="ORF">SVIM_LOCUS323250</name>
</gene>
<evidence type="ECO:0000259" key="12">
    <source>
        <dbReference type="PROSITE" id="PS50114"/>
    </source>
</evidence>
<evidence type="ECO:0000256" key="1">
    <source>
        <dbReference type="ARBA" id="ARBA00005694"/>
    </source>
</evidence>
<dbReference type="EMBL" id="CAADRP010001707">
    <property type="protein sequence ID" value="VFU49078.1"/>
    <property type="molecule type" value="Genomic_DNA"/>
</dbReference>
<dbReference type="SUPFAM" id="SSF57716">
    <property type="entry name" value="Glucocorticoid receptor-like (DNA-binding domain)"/>
    <property type="match status" value="1"/>
</dbReference>
<name>A0A6N2M8I4_SALVM</name>
<dbReference type="InterPro" id="IPR000679">
    <property type="entry name" value="Znf_GATA"/>
</dbReference>
<dbReference type="Gene3D" id="3.30.50.10">
    <property type="entry name" value="Erythroid Transcription Factor GATA-1, subunit A"/>
    <property type="match status" value="1"/>
</dbReference>
<evidence type="ECO:0000256" key="5">
    <source>
        <dbReference type="ARBA" id="ARBA00023015"/>
    </source>
</evidence>
<keyword evidence="4" id="KW-0862">Zinc</keyword>
<keyword evidence="3 10" id="KW-0863">Zinc-finger</keyword>
<reference evidence="13" key="1">
    <citation type="submission" date="2019-03" db="EMBL/GenBank/DDBJ databases">
        <authorList>
            <person name="Mank J."/>
            <person name="Almeida P."/>
        </authorList>
    </citation>
    <scope>NUCLEOTIDE SEQUENCE</scope>
    <source>
        <strain evidence="13">78183</strain>
    </source>
</reference>
<dbReference type="InterPro" id="IPR013088">
    <property type="entry name" value="Znf_NHR/GATA"/>
</dbReference>
<keyword evidence="6" id="KW-0238">DNA-binding</keyword>
<protein>
    <recommendedName>
        <fullName evidence="12">GATA-type domain-containing protein</fullName>
    </recommendedName>
</protein>
<dbReference type="GO" id="GO:0005634">
    <property type="term" value="C:nucleus"/>
    <property type="evidence" value="ECO:0007669"/>
    <property type="project" value="TreeGrafter"/>
</dbReference>
<dbReference type="PROSITE" id="PS00344">
    <property type="entry name" value="GATA_ZN_FINGER_1"/>
    <property type="match status" value="1"/>
</dbReference>
<evidence type="ECO:0000256" key="11">
    <source>
        <dbReference type="SAM" id="MobiDB-lite"/>
    </source>
</evidence>
<evidence type="ECO:0000256" key="9">
    <source>
        <dbReference type="ARBA" id="ARBA00023242"/>
    </source>
</evidence>
<dbReference type="PROSITE" id="PS50114">
    <property type="entry name" value="GATA_ZN_FINGER_2"/>
    <property type="match status" value="1"/>
</dbReference>
<evidence type="ECO:0000256" key="3">
    <source>
        <dbReference type="ARBA" id="ARBA00022771"/>
    </source>
</evidence>
<keyword evidence="8" id="KW-0804">Transcription</keyword>
<comment type="similarity">
    <text evidence="1">Belongs to the type IV zinc-finger family. Class A subfamily.</text>
</comment>
<evidence type="ECO:0000256" key="10">
    <source>
        <dbReference type="PROSITE-ProRule" id="PRU00094"/>
    </source>
</evidence>
<dbReference type="PANTHER" id="PTHR45658">
    <property type="entry name" value="GATA TRANSCRIPTION FACTOR"/>
    <property type="match status" value="1"/>
</dbReference>
<keyword evidence="9" id="KW-0539">Nucleus</keyword>
<dbReference type="InterPro" id="IPR051140">
    <property type="entry name" value="GATA_TF"/>
</dbReference>
<dbReference type="GO" id="GO:0008270">
    <property type="term" value="F:zinc ion binding"/>
    <property type="evidence" value="ECO:0007669"/>
    <property type="project" value="UniProtKB-KW"/>
</dbReference>
<evidence type="ECO:0000313" key="13">
    <source>
        <dbReference type="EMBL" id="VFU49078.1"/>
    </source>
</evidence>
<proteinExistence type="inferred from homology"/>
<feature type="domain" description="GATA-type" evidence="12">
    <location>
        <begin position="285"/>
        <end position="321"/>
    </location>
</feature>
<feature type="region of interest" description="Disordered" evidence="11">
    <location>
        <begin position="191"/>
        <end position="233"/>
    </location>
</feature>
<dbReference type="PANTHER" id="PTHR45658:SF42">
    <property type="entry name" value="GATA TRANSCRIPTION FACTOR 1"/>
    <property type="match status" value="1"/>
</dbReference>
<keyword evidence="2" id="KW-0479">Metal-binding</keyword>
<feature type="compositionally biased region" description="Low complexity" evidence="11">
    <location>
        <begin position="221"/>
        <end position="233"/>
    </location>
</feature>
<dbReference type="GO" id="GO:0006355">
    <property type="term" value="P:regulation of DNA-templated transcription"/>
    <property type="evidence" value="ECO:0007669"/>
    <property type="project" value="InterPro"/>
</dbReference>
<dbReference type="GO" id="GO:0030154">
    <property type="term" value="P:cell differentiation"/>
    <property type="evidence" value="ECO:0007669"/>
    <property type="project" value="TreeGrafter"/>
</dbReference>
<keyword evidence="5" id="KW-0805">Transcription regulation</keyword>
<dbReference type="GO" id="GO:0043565">
    <property type="term" value="F:sequence-specific DNA binding"/>
    <property type="evidence" value="ECO:0007669"/>
    <property type="project" value="InterPro"/>
</dbReference>
<evidence type="ECO:0000256" key="8">
    <source>
        <dbReference type="ARBA" id="ARBA00023163"/>
    </source>
</evidence>
<evidence type="ECO:0000256" key="6">
    <source>
        <dbReference type="ARBA" id="ARBA00023125"/>
    </source>
</evidence>
<accession>A0A6N2M8I4</accession>
<dbReference type="Pfam" id="PF00320">
    <property type="entry name" value="GATA"/>
    <property type="match status" value="1"/>
</dbReference>
<evidence type="ECO:0000256" key="4">
    <source>
        <dbReference type="ARBA" id="ARBA00022833"/>
    </source>
</evidence>
<dbReference type="SMART" id="SM00401">
    <property type="entry name" value="ZnF_GATA"/>
    <property type="match status" value="1"/>
</dbReference>
<dbReference type="CDD" id="cd00202">
    <property type="entry name" value="ZnF_GATA"/>
    <property type="match status" value="1"/>
</dbReference>
<sequence length="370" mass="42496">MESLDTAAGFMVDDLLDFGSDIGEEEDGEEHQKNNRISRKALPSFKPNALPLASFNVLEHSFLPSRLRLTRLIGPFRTDLARLRLFFNDSTRATLSWLAAEFFTRHYVAQLSQNGWPRVRVQIEFSCSYNFAKDNSDLVELLTLSTNRTAACKFVTRSLHMKRHYGPQHPYNFLTMNLRRKSWNGYRTKMRSQQSRPASVAFSGEPGSIPKHHSPVSVLENSTTSSTSNSVNSSNSNIIMSYCRLRVPVKTRSKRRHRRPREIQEQECWWSQENFTRRKPAVSVPKMGRKCQHCGVEKTPQWRAGPDGPKTLCNACGVRYKSGRLVPEYRPANSPTFSSKLHSNSHRKVVEMRRQKQMMGFLVKKPMDKG</sequence>
<organism evidence="13">
    <name type="scientific">Salix viminalis</name>
    <name type="common">Common osier</name>
    <name type="synonym">Basket willow</name>
    <dbReference type="NCBI Taxonomy" id="40686"/>
    <lineage>
        <taxon>Eukaryota</taxon>
        <taxon>Viridiplantae</taxon>
        <taxon>Streptophyta</taxon>
        <taxon>Embryophyta</taxon>
        <taxon>Tracheophyta</taxon>
        <taxon>Spermatophyta</taxon>
        <taxon>Magnoliopsida</taxon>
        <taxon>eudicotyledons</taxon>
        <taxon>Gunneridae</taxon>
        <taxon>Pentapetalae</taxon>
        <taxon>rosids</taxon>
        <taxon>fabids</taxon>
        <taxon>Malpighiales</taxon>
        <taxon>Salicaceae</taxon>
        <taxon>Saliceae</taxon>
        <taxon>Salix</taxon>
    </lineage>
</organism>
<evidence type="ECO:0000256" key="2">
    <source>
        <dbReference type="ARBA" id="ARBA00022723"/>
    </source>
</evidence>
<evidence type="ECO:0000256" key="7">
    <source>
        <dbReference type="ARBA" id="ARBA00023159"/>
    </source>
</evidence>
<dbReference type="FunFam" id="3.30.50.10:FF:000018">
    <property type="entry name" value="GATA transcription factor"/>
    <property type="match status" value="1"/>
</dbReference>
<dbReference type="AlphaFoldDB" id="A0A6N2M8I4"/>
<keyword evidence="7" id="KW-0010">Activator</keyword>